<reference evidence="2 3" key="1">
    <citation type="journal article" date="2021" name="BMC Biol.">
        <title>Horizontally acquired antibacterial genes associated with adaptive radiation of ladybird beetles.</title>
        <authorList>
            <person name="Li H.S."/>
            <person name="Tang X.F."/>
            <person name="Huang Y.H."/>
            <person name="Xu Z.Y."/>
            <person name="Chen M.L."/>
            <person name="Du X.Y."/>
            <person name="Qiu B.Y."/>
            <person name="Chen P.T."/>
            <person name="Zhang W."/>
            <person name="Slipinski A."/>
            <person name="Escalona H.E."/>
            <person name="Waterhouse R.M."/>
            <person name="Zwick A."/>
            <person name="Pang H."/>
        </authorList>
    </citation>
    <scope>NUCLEOTIDE SEQUENCE [LARGE SCALE GENOMIC DNA]</scope>
    <source>
        <strain evidence="2">SYSU2018</strain>
    </source>
</reference>
<sequence length="293" mass="34518">NAISFARLHLLHEDIIPLKNLTYVLSNNNWKLFKHITEFYSLCLTKVIIGKDQLLFLVTVPILNFKEYDLFHLHNLPFRNTFIPFIQPYVLVQEEIIKWELREIYPIEEFYIAKQENLTPSSRCLEYLFKKLEENCTRVPTPMVTDLYQLEDSSIVSQNNTVKTVKRLKVPTMSILKSSCMITISQKSIYPINTVELKRIIELLPLNMTTIQGIPEEKLQVEEIPTLKDLYEWAPHPTTIALSTARIMFMLIMTLISVLFFCYRRYLLPYNNFRTLSASVLQNGEELWFPEPF</sequence>
<feature type="transmembrane region" description="Helical" evidence="1">
    <location>
        <begin position="247"/>
        <end position="267"/>
    </location>
</feature>
<feature type="non-terminal residue" evidence="2">
    <location>
        <position position="1"/>
    </location>
</feature>
<organism evidence="2 3">
    <name type="scientific">Cryptolaemus montrouzieri</name>
    <dbReference type="NCBI Taxonomy" id="559131"/>
    <lineage>
        <taxon>Eukaryota</taxon>
        <taxon>Metazoa</taxon>
        <taxon>Ecdysozoa</taxon>
        <taxon>Arthropoda</taxon>
        <taxon>Hexapoda</taxon>
        <taxon>Insecta</taxon>
        <taxon>Pterygota</taxon>
        <taxon>Neoptera</taxon>
        <taxon>Endopterygota</taxon>
        <taxon>Coleoptera</taxon>
        <taxon>Polyphaga</taxon>
        <taxon>Cucujiformia</taxon>
        <taxon>Coccinelloidea</taxon>
        <taxon>Coccinellidae</taxon>
        <taxon>Scymninae</taxon>
        <taxon>Scymnini</taxon>
        <taxon>Cryptolaemus</taxon>
    </lineage>
</organism>
<gene>
    <name evidence="2" type="ORF">HHI36_010053</name>
</gene>
<proteinExistence type="predicted"/>
<keyword evidence="3" id="KW-1185">Reference proteome</keyword>
<evidence type="ECO:0000313" key="3">
    <source>
        <dbReference type="Proteomes" id="UP001516400"/>
    </source>
</evidence>
<keyword evidence="1" id="KW-0472">Membrane</keyword>
<evidence type="ECO:0000256" key="1">
    <source>
        <dbReference type="SAM" id="Phobius"/>
    </source>
</evidence>
<accession>A0ABD2MI09</accession>
<dbReference type="EMBL" id="JABFTP020000001">
    <property type="protein sequence ID" value="KAL3265857.1"/>
    <property type="molecule type" value="Genomic_DNA"/>
</dbReference>
<keyword evidence="1" id="KW-0812">Transmembrane</keyword>
<protein>
    <submittedName>
        <fullName evidence="2">Uncharacterized protein</fullName>
    </submittedName>
</protein>
<name>A0ABD2MI09_9CUCU</name>
<dbReference type="Proteomes" id="UP001516400">
    <property type="component" value="Unassembled WGS sequence"/>
</dbReference>
<dbReference type="AlphaFoldDB" id="A0ABD2MI09"/>
<keyword evidence="1" id="KW-1133">Transmembrane helix</keyword>
<comment type="caution">
    <text evidence="2">The sequence shown here is derived from an EMBL/GenBank/DDBJ whole genome shotgun (WGS) entry which is preliminary data.</text>
</comment>
<evidence type="ECO:0000313" key="2">
    <source>
        <dbReference type="EMBL" id="KAL3265857.1"/>
    </source>
</evidence>